<keyword evidence="2" id="KW-1185">Reference proteome</keyword>
<evidence type="ECO:0000313" key="1">
    <source>
        <dbReference type="EnsemblMetazoa" id="G23542.1:cds"/>
    </source>
</evidence>
<dbReference type="Proteomes" id="UP000005408">
    <property type="component" value="Unassembled WGS sequence"/>
</dbReference>
<evidence type="ECO:0000313" key="2">
    <source>
        <dbReference type="Proteomes" id="UP000005408"/>
    </source>
</evidence>
<accession>A0A8W8KHY1</accession>
<organism evidence="1 2">
    <name type="scientific">Magallana gigas</name>
    <name type="common">Pacific oyster</name>
    <name type="synonym">Crassostrea gigas</name>
    <dbReference type="NCBI Taxonomy" id="29159"/>
    <lineage>
        <taxon>Eukaryota</taxon>
        <taxon>Metazoa</taxon>
        <taxon>Spiralia</taxon>
        <taxon>Lophotrochozoa</taxon>
        <taxon>Mollusca</taxon>
        <taxon>Bivalvia</taxon>
        <taxon>Autobranchia</taxon>
        <taxon>Pteriomorphia</taxon>
        <taxon>Ostreida</taxon>
        <taxon>Ostreoidea</taxon>
        <taxon>Ostreidae</taxon>
        <taxon>Magallana</taxon>
    </lineage>
</organism>
<name>A0A8W8KHY1_MAGGI</name>
<dbReference type="EnsemblMetazoa" id="G23542.1">
    <property type="protein sequence ID" value="G23542.1:cds"/>
    <property type="gene ID" value="G23542"/>
</dbReference>
<sequence>MTQSKFRDLEESVNTDGILSDILDMEKQNSKPPTQFDLRLDLFSDVSEEELLEASE</sequence>
<dbReference type="AlphaFoldDB" id="A0A8W8KHY1"/>
<proteinExistence type="predicted"/>
<reference evidence="1" key="1">
    <citation type="submission" date="2022-08" db="UniProtKB">
        <authorList>
            <consortium name="EnsemblMetazoa"/>
        </authorList>
    </citation>
    <scope>IDENTIFICATION</scope>
    <source>
        <strain evidence="1">05x7-T-G4-1.051#20</strain>
    </source>
</reference>
<protein>
    <submittedName>
        <fullName evidence="1">Uncharacterized protein</fullName>
    </submittedName>
</protein>